<comment type="caution">
    <text evidence="2">The sequence shown here is derived from an EMBL/GenBank/DDBJ whole genome shotgun (WGS) entry which is preliminary data.</text>
</comment>
<reference evidence="2 3" key="1">
    <citation type="submission" date="2019-03" db="EMBL/GenBank/DDBJ databases">
        <title>First draft genome of Liparis tanakae, snailfish: a comprehensive survey of snailfish specific genes.</title>
        <authorList>
            <person name="Kim W."/>
            <person name="Song I."/>
            <person name="Jeong J.-H."/>
            <person name="Kim D."/>
            <person name="Kim S."/>
            <person name="Ryu S."/>
            <person name="Song J.Y."/>
            <person name="Lee S.K."/>
        </authorList>
    </citation>
    <scope>NUCLEOTIDE SEQUENCE [LARGE SCALE GENOMIC DNA]</scope>
    <source>
        <tissue evidence="2">Muscle</tissue>
    </source>
</reference>
<dbReference type="Proteomes" id="UP000314294">
    <property type="component" value="Unassembled WGS sequence"/>
</dbReference>
<evidence type="ECO:0000256" key="1">
    <source>
        <dbReference type="SAM" id="MobiDB-lite"/>
    </source>
</evidence>
<feature type="compositionally biased region" description="Basic and acidic residues" evidence="1">
    <location>
        <begin position="1"/>
        <end position="10"/>
    </location>
</feature>
<dbReference type="EMBL" id="SRLO01000017">
    <property type="protein sequence ID" value="TNN86186.1"/>
    <property type="molecule type" value="Genomic_DNA"/>
</dbReference>
<sequence length="72" mass="7930">MEGWKERELYGHSPRNEISNDQSPLYIPRSSPIGRPGAAPSPADPRTSLPSSRGQARMSMEPSFSDPLVHLV</sequence>
<evidence type="ECO:0000313" key="3">
    <source>
        <dbReference type="Proteomes" id="UP000314294"/>
    </source>
</evidence>
<proteinExistence type="predicted"/>
<name>A0A4Z2J7L8_9TELE</name>
<protein>
    <submittedName>
        <fullName evidence="2">Uncharacterized protein</fullName>
    </submittedName>
</protein>
<organism evidence="2 3">
    <name type="scientific">Liparis tanakae</name>
    <name type="common">Tanaka's snailfish</name>
    <dbReference type="NCBI Taxonomy" id="230148"/>
    <lineage>
        <taxon>Eukaryota</taxon>
        <taxon>Metazoa</taxon>
        <taxon>Chordata</taxon>
        <taxon>Craniata</taxon>
        <taxon>Vertebrata</taxon>
        <taxon>Euteleostomi</taxon>
        <taxon>Actinopterygii</taxon>
        <taxon>Neopterygii</taxon>
        <taxon>Teleostei</taxon>
        <taxon>Neoteleostei</taxon>
        <taxon>Acanthomorphata</taxon>
        <taxon>Eupercaria</taxon>
        <taxon>Perciformes</taxon>
        <taxon>Cottioidei</taxon>
        <taxon>Cottales</taxon>
        <taxon>Liparidae</taxon>
        <taxon>Liparis</taxon>
    </lineage>
</organism>
<feature type="region of interest" description="Disordered" evidence="1">
    <location>
        <begin position="1"/>
        <end position="72"/>
    </location>
</feature>
<gene>
    <name evidence="2" type="ORF">EYF80_003603</name>
</gene>
<dbReference type="AlphaFoldDB" id="A0A4Z2J7L8"/>
<accession>A0A4Z2J7L8</accession>
<keyword evidence="3" id="KW-1185">Reference proteome</keyword>
<evidence type="ECO:0000313" key="2">
    <source>
        <dbReference type="EMBL" id="TNN86186.1"/>
    </source>
</evidence>